<dbReference type="RefSeq" id="WP_378610597.1">
    <property type="nucleotide sequence ID" value="NZ_JBHSAX010000003.1"/>
</dbReference>
<feature type="domain" description="DUF4253" evidence="2">
    <location>
        <begin position="159"/>
        <end position="266"/>
    </location>
</feature>
<comment type="caution">
    <text evidence="3">The sequence shown here is derived from an EMBL/GenBank/DDBJ whole genome shotgun (WGS) entry which is preliminary data.</text>
</comment>
<proteinExistence type="predicted"/>
<organism evidence="3 4">
    <name type="scientific">Nocardia jiangsuensis</name>
    <dbReference type="NCBI Taxonomy" id="1691563"/>
    <lineage>
        <taxon>Bacteria</taxon>
        <taxon>Bacillati</taxon>
        <taxon>Actinomycetota</taxon>
        <taxon>Actinomycetes</taxon>
        <taxon>Mycobacteriales</taxon>
        <taxon>Nocardiaceae</taxon>
        <taxon>Nocardia</taxon>
    </lineage>
</organism>
<gene>
    <name evidence="3" type="ORF">ACFO0B_02355</name>
</gene>
<dbReference type="EMBL" id="JBHSAX010000003">
    <property type="protein sequence ID" value="MFC3960826.1"/>
    <property type="molecule type" value="Genomic_DNA"/>
</dbReference>
<evidence type="ECO:0000256" key="1">
    <source>
        <dbReference type="SAM" id="MobiDB-lite"/>
    </source>
</evidence>
<evidence type="ECO:0000259" key="2">
    <source>
        <dbReference type="Pfam" id="PF14062"/>
    </source>
</evidence>
<dbReference type="Pfam" id="PF14062">
    <property type="entry name" value="DUF4253"/>
    <property type="match status" value="1"/>
</dbReference>
<sequence>MSIDTTAPRFTPDPPAPADAVAPGRDDALRELLTAEAELGAAGFTRVPGSEQHGGSVWVAEVASGYPACDLWRTFRDRFEQTGFWPILVEGSTLDHPGEPETVPGQLDGAAVLTDRATTREYGDPVRAEIDLGDADDPDRYDGFDWADTWAIIGDEFDRIALVPAAAPWLVPARLGWQGACNAGLDGAEHAAVLRRWHHLYRAELLAIGFDTIWFRHERPLPDRATALAAAREAFAYCPDAVHQDYGSLDGVAERLLRPIWRLWWD</sequence>
<name>A0ABV8DLG2_9NOCA</name>
<evidence type="ECO:0000313" key="4">
    <source>
        <dbReference type="Proteomes" id="UP001595696"/>
    </source>
</evidence>
<feature type="compositionally biased region" description="Low complexity" evidence="1">
    <location>
        <begin position="1"/>
        <end position="10"/>
    </location>
</feature>
<keyword evidence="4" id="KW-1185">Reference proteome</keyword>
<protein>
    <submittedName>
        <fullName evidence="3">DUF4253 domain-containing protein</fullName>
    </submittedName>
</protein>
<reference evidence="4" key="1">
    <citation type="journal article" date="2019" name="Int. J. Syst. Evol. Microbiol.">
        <title>The Global Catalogue of Microorganisms (GCM) 10K type strain sequencing project: providing services to taxonomists for standard genome sequencing and annotation.</title>
        <authorList>
            <consortium name="The Broad Institute Genomics Platform"/>
            <consortium name="The Broad Institute Genome Sequencing Center for Infectious Disease"/>
            <person name="Wu L."/>
            <person name="Ma J."/>
        </authorList>
    </citation>
    <scope>NUCLEOTIDE SEQUENCE [LARGE SCALE GENOMIC DNA]</scope>
    <source>
        <strain evidence="4">CGMCC 4.7330</strain>
    </source>
</reference>
<dbReference type="Proteomes" id="UP001595696">
    <property type="component" value="Unassembled WGS sequence"/>
</dbReference>
<evidence type="ECO:0000313" key="3">
    <source>
        <dbReference type="EMBL" id="MFC3960826.1"/>
    </source>
</evidence>
<accession>A0ABV8DLG2</accession>
<dbReference type="InterPro" id="IPR025349">
    <property type="entry name" value="DUF4253"/>
</dbReference>
<feature type="region of interest" description="Disordered" evidence="1">
    <location>
        <begin position="1"/>
        <end position="22"/>
    </location>
</feature>